<dbReference type="InterPro" id="IPR009857">
    <property type="entry name" value="UPF0352"/>
</dbReference>
<dbReference type="OrthoDB" id="5771474at2"/>
<protein>
    <submittedName>
        <fullName evidence="1">DUF1414 domain-containing protein</fullName>
    </submittedName>
</protein>
<dbReference type="InterPro" id="IPR023202">
    <property type="entry name" value="YejL_sf"/>
</dbReference>
<evidence type="ECO:0000313" key="1">
    <source>
        <dbReference type="EMBL" id="RCU52492.1"/>
    </source>
</evidence>
<gene>
    <name evidence="1" type="ORF">DU002_00540</name>
</gene>
<dbReference type="SUPFAM" id="SSF158651">
    <property type="entry name" value="YejL-like"/>
    <property type="match status" value="1"/>
</dbReference>
<evidence type="ECO:0000313" key="2">
    <source>
        <dbReference type="Proteomes" id="UP000252558"/>
    </source>
</evidence>
<dbReference type="AlphaFoldDB" id="A0A368NPM2"/>
<dbReference type="Proteomes" id="UP000252558">
    <property type="component" value="Unassembled WGS sequence"/>
</dbReference>
<reference evidence="1 2" key="1">
    <citation type="submission" date="2018-07" db="EMBL/GenBank/DDBJ databases">
        <title>Corallincola holothuriorum sp. nov., a new facultative anaerobe isolated from sea cucumber Apostichopus japonicus.</title>
        <authorList>
            <person name="Xia H."/>
        </authorList>
    </citation>
    <scope>NUCLEOTIDE SEQUENCE [LARGE SCALE GENOMIC DNA]</scope>
    <source>
        <strain evidence="1 2">C4</strain>
    </source>
</reference>
<dbReference type="Gene3D" id="1.10.3390.10">
    <property type="entry name" value="YejL-like"/>
    <property type="match status" value="1"/>
</dbReference>
<organism evidence="1 2">
    <name type="scientific">Corallincola holothuriorum</name>
    <dbReference type="NCBI Taxonomy" id="2282215"/>
    <lineage>
        <taxon>Bacteria</taxon>
        <taxon>Pseudomonadati</taxon>
        <taxon>Pseudomonadota</taxon>
        <taxon>Gammaproteobacteria</taxon>
        <taxon>Alteromonadales</taxon>
        <taxon>Psychromonadaceae</taxon>
        <taxon>Corallincola</taxon>
    </lineage>
</organism>
<dbReference type="Pfam" id="PF07208">
    <property type="entry name" value="DUF1414"/>
    <property type="match status" value="1"/>
</dbReference>
<comment type="caution">
    <text evidence="1">The sequence shown here is derived from an EMBL/GenBank/DDBJ whole genome shotgun (WGS) entry which is preliminary data.</text>
</comment>
<name>A0A368NPM2_9GAMM</name>
<sequence>MPQVSKYSNAQIEKALNDVLSVLQDQSATIDFSLMTLGNATSHVLNQVPSEQRMAVLESFVKALKQSAS</sequence>
<dbReference type="EMBL" id="QPID01000001">
    <property type="protein sequence ID" value="RCU52492.1"/>
    <property type="molecule type" value="Genomic_DNA"/>
</dbReference>
<keyword evidence="2" id="KW-1185">Reference proteome</keyword>
<proteinExistence type="predicted"/>
<accession>A0A368NPM2</accession>
<dbReference type="RefSeq" id="WP_114336400.1">
    <property type="nucleotide sequence ID" value="NZ_QPID01000001.1"/>
</dbReference>